<protein>
    <submittedName>
        <fullName evidence="3">Uncharacterized protein</fullName>
    </submittedName>
</protein>
<feature type="compositionally biased region" description="Basic and acidic residues" evidence="1">
    <location>
        <begin position="137"/>
        <end position="148"/>
    </location>
</feature>
<gene>
    <name evidence="3" type="ORF">OTU49_007066</name>
</gene>
<feature type="non-terminal residue" evidence="3">
    <location>
        <position position="1"/>
    </location>
</feature>
<organism evidence="3 4">
    <name type="scientific">Cherax quadricarinatus</name>
    <name type="common">Australian red claw crayfish</name>
    <dbReference type="NCBI Taxonomy" id="27406"/>
    <lineage>
        <taxon>Eukaryota</taxon>
        <taxon>Metazoa</taxon>
        <taxon>Ecdysozoa</taxon>
        <taxon>Arthropoda</taxon>
        <taxon>Crustacea</taxon>
        <taxon>Multicrustacea</taxon>
        <taxon>Malacostraca</taxon>
        <taxon>Eumalacostraca</taxon>
        <taxon>Eucarida</taxon>
        <taxon>Decapoda</taxon>
        <taxon>Pleocyemata</taxon>
        <taxon>Astacidea</taxon>
        <taxon>Parastacoidea</taxon>
        <taxon>Parastacidae</taxon>
        <taxon>Cherax</taxon>
    </lineage>
</organism>
<feature type="compositionally biased region" description="Low complexity" evidence="1">
    <location>
        <begin position="235"/>
        <end position="244"/>
    </location>
</feature>
<comment type="caution">
    <text evidence="3">The sequence shown here is derived from an EMBL/GenBank/DDBJ whole genome shotgun (WGS) entry which is preliminary data.</text>
</comment>
<proteinExistence type="predicted"/>
<keyword evidence="2" id="KW-0472">Membrane</keyword>
<dbReference type="EMBL" id="JARKIK010000057">
    <property type="protein sequence ID" value="KAK8732385.1"/>
    <property type="molecule type" value="Genomic_DNA"/>
</dbReference>
<evidence type="ECO:0000313" key="4">
    <source>
        <dbReference type="Proteomes" id="UP001445076"/>
    </source>
</evidence>
<keyword evidence="4" id="KW-1185">Reference proteome</keyword>
<feature type="transmembrane region" description="Helical" evidence="2">
    <location>
        <begin position="6"/>
        <end position="29"/>
    </location>
</feature>
<reference evidence="3 4" key="1">
    <citation type="journal article" date="2024" name="BMC Genomics">
        <title>Genome assembly of redclaw crayfish (Cherax quadricarinatus) provides insights into its immune adaptation and hypoxia tolerance.</title>
        <authorList>
            <person name="Liu Z."/>
            <person name="Zheng J."/>
            <person name="Li H."/>
            <person name="Fang K."/>
            <person name="Wang S."/>
            <person name="He J."/>
            <person name="Zhou D."/>
            <person name="Weng S."/>
            <person name="Chi M."/>
            <person name="Gu Z."/>
            <person name="He J."/>
            <person name="Li F."/>
            <person name="Wang M."/>
        </authorList>
    </citation>
    <scope>NUCLEOTIDE SEQUENCE [LARGE SCALE GENOMIC DNA]</scope>
    <source>
        <strain evidence="3">ZL_2023a</strain>
    </source>
</reference>
<feature type="compositionally biased region" description="Basic residues" evidence="1">
    <location>
        <begin position="155"/>
        <end position="165"/>
    </location>
</feature>
<dbReference type="Proteomes" id="UP001445076">
    <property type="component" value="Unassembled WGS sequence"/>
</dbReference>
<evidence type="ECO:0000313" key="3">
    <source>
        <dbReference type="EMBL" id="KAK8732385.1"/>
    </source>
</evidence>
<sequence>VQKYNTIQILILGVSSLMMLTVVCAGLYMGNHKYGWRVKLQRRTTWRLGRHSLLTLRFSASTTHTNEDSPVNMSTMISGNMSENRFAYRNAGVSTAPGGVSINTANYASEGSANLSNIVIPNVHQNTSASGRCLAKGVREKTPEDHNESGSVKRSPCKARGKTHQAKSLQEEDKSTSKSRLSQVNKLWRNGRSFSQSKSPAEIRSAHKTKLNTESRTTRKEVLSYPYKSPDEIKSSSSQGSMSSNMKPPAPLPKEHVQHKHTRSPVLEEQDHPYPRSQMSEEQDHPHTRSPVLGEQDHPHTRRPVSEEQDHPHTRRSVSEEQDHPYTRRPVSEQQDHPYTRSPVLEEQDHPHTRSPVLGEQDRPHT</sequence>
<dbReference type="AlphaFoldDB" id="A0AAW0WY49"/>
<evidence type="ECO:0000256" key="2">
    <source>
        <dbReference type="SAM" id="Phobius"/>
    </source>
</evidence>
<keyword evidence="2" id="KW-1133">Transmembrane helix</keyword>
<evidence type="ECO:0000256" key="1">
    <source>
        <dbReference type="SAM" id="MobiDB-lite"/>
    </source>
</evidence>
<accession>A0AAW0WY49</accession>
<feature type="non-terminal residue" evidence="3">
    <location>
        <position position="366"/>
    </location>
</feature>
<keyword evidence="2" id="KW-0812">Transmembrane</keyword>
<feature type="region of interest" description="Disordered" evidence="1">
    <location>
        <begin position="137"/>
        <end position="366"/>
    </location>
</feature>
<feature type="compositionally biased region" description="Basic and acidic residues" evidence="1">
    <location>
        <begin position="211"/>
        <end position="222"/>
    </location>
</feature>
<feature type="compositionally biased region" description="Basic and acidic residues" evidence="1">
    <location>
        <begin position="295"/>
        <end position="339"/>
    </location>
</feature>
<name>A0AAW0WY49_CHEQU</name>